<dbReference type="GeneID" id="20323667"/>
<dbReference type="KEGG" id="ovi:T265_09498"/>
<feature type="compositionally biased region" description="Polar residues" evidence="1">
    <location>
        <begin position="145"/>
        <end position="157"/>
    </location>
</feature>
<reference evidence="2 3" key="1">
    <citation type="submission" date="2013-11" db="EMBL/GenBank/DDBJ databases">
        <title>Opisthorchis viverrini - life in the bile duct.</title>
        <authorList>
            <person name="Young N.D."/>
            <person name="Nagarajan N."/>
            <person name="Lin S.J."/>
            <person name="Korhonen P.K."/>
            <person name="Jex A.R."/>
            <person name="Hall R.S."/>
            <person name="Safavi-Hemami H."/>
            <person name="Kaewkong W."/>
            <person name="Bertrand D."/>
            <person name="Gao S."/>
            <person name="Seet Q."/>
            <person name="Wongkham S."/>
            <person name="Teh B.T."/>
            <person name="Wongkham C."/>
            <person name="Intapan P.M."/>
            <person name="Maleewong W."/>
            <person name="Yang X."/>
            <person name="Hu M."/>
            <person name="Wang Z."/>
            <person name="Hofmann A."/>
            <person name="Sternberg P.W."/>
            <person name="Tan P."/>
            <person name="Wang J."/>
            <person name="Gasser R.B."/>
        </authorList>
    </citation>
    <scope>NUCLEOTIDE SEQUENCE [LARGE SCALE GENOMIC DNA]</scope>
</reference>
<name>A0A075A4S4_OPIVI</name>
<dbReference type="EMBL" id="KL596900">
    <property type="protein sequence ID" value="KER22419.1"/>
    <property type="molecule type" value="Genomic_DNA"/>
</dbReference>
<accession>A0A075A4S4</accession>
<dbReference type="AlphaFoldDB" id="A0A075A4S4"/>
<gene>
    <name evidence="2" type="ORF">T265_09498</name>
</gene>
<dbReference type="RefSeq" id="XP_009173844.1">
    <property type="nucleotide sequence ID" value="XM_009175580.1"/>
</dbReference>
<feature type="region of interest" description="Disordered" evidence="1">
    <location>
        <begin position="133"/>
        <end position="157"/>
    </location>
</feature>
<dbReference type="Proteomes" id="UP000054324">
    <property type="component" value="Unassembled WGS sequence"/>
</dbReference>
<organism evidence="2 3">
    <name type="scientific">Opisthorchis viverrini</name>
    <name type="common">Southeast Asian liver fluke</name>
    <dbReference type="NCBI Taxonomy" id="6198"/>
    <lineage>
        <taxon>Eukaryota</taxon>
        <taxon>Metazoa</taxon>
        <taxon>Spiralia</taxon>
        <taxon>Lophotrochozoa</taxon>
        <taxon>Platyhelminthes</taxon>
        <taxon>Trematoda</taxon>
        <taxon>Digenea</taxon>
        <taxon>Opisthorchiida</taxon>
        <taxon>Opisthorchiata</taxon>
        <taxon>Opisthorchiidae</taxon>
        <taxon>Opisthorchis</taxon>
    </lineage>
</organism>
<dbReference type="CTD" id="20323667"/>
<keyword evidence="3" id="KW-1185">Reference proteome</keyword>
<evidence type="ECO:0000313" key="3">
    <source>
        <dbReference type="Proteomes" id="UP000054324"/>
    </source>
</evidence>
<evidence type="ECO:0000313" key="2">
    <source>
        <dbReference type="EMBL" id="KER22419.1"/>
    </source>
</evidence>
<evidence type="ECO:0000256" key="1">
    <source>
        <dbReference type="SAM" id="MobiDB-lite"/>
    </source>
</evidence>
<sequence length="157" mass="17169">MDSSKWLPHVDNLVVLPFAEPRVEHLACRSRSNVSLKRAGFGFPSVETAAAKVFRSHVPLWRVPVSGSPALLSACRGAGGFSMSGPRLFRCLLIGGYRWSAYPSVSDANILLPVRHCLQVRLDRTYFGRPLRRKSGRPGIELGSSGRQANAQPTTPT</sequence>
<proteinExistence type="predicted"/>
<protein>
    <submittedName>
        <fullName evidence="2">Uncharacterized protein</fullName>
    </submittedName>
</protein>